<gene>
    <name evidence="1" type="ORF">DFR24_2236</name>
</gene>
<organism evidence="1 2">
    <name type="scientific">Panacagrimonas perspica</name>
    <dbReference type="NCBI Taxonomy" id="381431"/>
    <lineage>
        <taxon>Bacteria</taxon>
        <taxon>Pseudomonadati</taxon>
        <taxon>Pseudomonadota</taxon>
        <taxon>Gammaproteobacteria</taxon>
        <taxon>Nevskiales</taxon>
        <taxon>Nevskiaceae</taxon>
        <taxon>Panacagrimonas</taxon>
    </lineage>
</organism>
<name>A0A4S3JZS4_9GAMM</name>
<protein>
    <submittedName>
        <fullName evidence="1">Uncharacterized protein</fullName>
    </submittedName>
</protein>
<comment type="caution">
    <text evidence="1">The sequence shown here is derived from an EMBL/GenBank/DDBJ whole genome shotgun (WGS) entry which is preliminary data.</text>
</comment>
<keyword evidence="2" id="KW-1185">Reference proteome</keyword>
<dbReference type="RefSeq" id="WP_133881306.1">
    <property type="nucleotide sequence ID" value="NZ_MWIN01000036.1"/>
</dbReference>
<proteinExistence type="predicted"/>
<sequence>MIRPTLAQVADAYAEAVLRAATADGATVLTWCDGCVQVDQLEPGQSPEDYTVVISAGMTVFYPWCRAEGVTCVGWPESATRGDVATLVLESGFAAKLVALLCSETA</sequence>
<dbReference type="EMBL" id="SOBT01000008">
    <property type="protein sequence ID" value="TDU32829.1"/>
    <property type="molecule type" value="Genomic_DNA"/>
</dbReference>
<evidence type="ECO:0000313" key="1">
    <source>
        <dbReference type="EMBL" id="TDU32829.1"/>
    </source>
</evidence>
<reference evidence="1 2" key="1">
    <citation type="submission" date="2019-03" db="EMBL/GenBank/DDBJ databases">
        <title>Genomic Encyclopedia of Type Strains, Phase IV (KMG-IV): sequencing the most valuable type-strain genomes for metagenomic binning, comparative biology and taxonomic classification.</title>
        <authorList>
            <person name="Goeker M."/>
        </authorList>
    </citation>
    <scope>NUCLEOTIDE SEQUENCE [LARGE SCALE GENOMIC DNA]</scope>
    <source>
        <strain evidence="1 2">DSM 26377</strain>
    </source>
</reference>
<dbReference type="Proteomes" id="UP000295341">
    <property type="component" value="Unassembled WGS sequence"/>
</dbReference>
<accession>A0A4S3JZS4</accession>
<dbReference type="AlphaFoldDB" id="A0A4S3JZS4"/>
<evidence type="ECO:0000313" key="2">
    <source>
        <dbReference type="Proteomes" id="UP000295341"/>
    </source>
</evidence>